<evidence type="ECO:0000313" key="2">
    <source>
        <dbReference type="EMBL" id="PQM28070.1"/>
    </source>
</evidence>
<keyword evidence="1" id="KW-1133">Transmembrane helix</keyword>
<reference evidence="3" key="1">
    <citation type="submission" date="2017-11" db="EMBL/GenBank/DDBJ databases">
        <title>The complete genome sequence of Sphingopyxis pomeranensis sp. nov. strain WS5A3p.</title>
        <authorList>
            <person name="Kaminski M.A."/>
        </authorList>
    </citation>
    <scope>NUCLEOTIDE SEQUENCE [LARGE SCALE GENOMIC DNA]</scope>
    <source>
        <strain evidence="3">WS5A3p</strain>
    </source>
</reference>
<feature type="transmembrane region" description="Helical" evidence="1">
    <location>
        <begin position="63"/>
        <end position="83"/>
    </location>
</feature>
<comment type="caution">
    <text evidence="2">The sequence shown here is derived from an EMBL/GenBank/DDBJ whole genome shotgun (WGS) entry which is preliminary data.</text>
</comment>
<dbReference type="RefSeq" id="WP_105998330.1">
    <property type="nucleotide sequence ID" value="NZ_CM009578.1"/>
</dbReference>
<keyword evidence="3" id="KW-1185">Reference proteome</keyword>
<name>A0A2S8B6V6_9SPHN</name>
<protein>
    <submittedName>
        <fullName evidence="2">Uncharacterized protein</fullName>
    </submittedName>
</protein>
<dbReference type="Proteomes" id="UP000238954">
    <property type="component" value="Chromosome"/>
</dbReference>
<dbReference type="AlphaFoldDB" id="A0A2S8B6V6"/>
<evidence type="ECO:0000256" key="1">
    <source>
        <dbReference type="SAM" id="Phobius"/>
    </source>
</evidence>
<keyword evidence="1" id="KW-0812">Transmembrane</keyword>
<dbReference type="OrthoDB" id="7449199at2"/>
<keyword evidence="1" id="KW-0472">Membrane</keyword>
<feature type="transmembrane region" description="Helical" evidence="1">
    <location>
        <begin position="114"/>
        <end position="135"/>
    </location>
</feature>
<sequence>MSDPLRPPPAYRPPVYRPNDPYETSGIQAGFQLPRWIWRVMFGCYAIFFVTIAAATGRDTATLMMIVISVFYVVMVFGTTGILNAQKGPEYDSPLDRMGGVLETRTGPMNLRAVGAQILAVPIGMVFLGLTVLVVRATGGF</sequence>
<evidence type="ECO:0000313" key="3">
    <source>
        <dbReference type="Proteomes" id="UP000238954"/>
    </source>
</evidence>
<accession>A0A2S8B6V6</accession>
<dbReference type="EMBL" id="PHFW01000002">
    <property type="protein sequence ID" value="PQM28070.1"/>
    <property type="molecule type" value="Genomic_DNA"/>
</dbReference>
<feature type="transmembrane region" description="Helical" evidence="1">
    <location>
        <begin position="36"/>
        <end position="56"/>
    </location>
</feature>
<organism evidence="2 3">
    <name type="scientific">Sphingopyxis lindanitolerans</name>
    <dbReference type="NCBI Taxonomy" id="2054227"/>
    <lineage>
        <taxon>Bacteria</taxon>
        <taxon>Pseudomonadati</taxon>
        <taxon>Pseudomonadota</taxon>
        <taxon>Alphaproteobacteria</taxon>
        <taxon>Sphingomonadales</taxon>
        <taxon>Sphingomonadaceae</taxon>
        <taxon>Sphingopyxis</taxon>
    </lineage>
</organism>
<gene>
    <name evidence="2" type="ORF">CVO77_06010</name>
</gene>
<proteinExistence type="predicted"/>